<dbReference type="InterPro" id="IPR011994">
    <property type="entry name" value="Cytidylate_kinase_dom"/>
</dbReference>
<dbReference type="Pfam" id="PF02224">
    <property type="entry name" value="Cytidylate_kin"/>
    <property type="match status" value="1"/>
</dbReference>
<comment type="catalytic activity">
    <reaction evidence="6 8">
        <text>dCMP + ATP = dCDP + ADP</text>
        <dbReference type="Rhea" id="RHEA:25094"/>
        <dbReference type="ChEBI" id="CHEBI:30616"/>
        <dbReference type="ChEBI" id="CHEBI:57566"/>
        <dbReference type="ChEBI" id="CHEBI:58593"/>
        <dbReference type="ChEBI" id="CHEBI:456216"/>
        <dbReference type="EC" id="2.7.4.25"/>
    </reaction>
</comment>
<gene>
    <name evidence="8" type="primary">cmk</name>
    <name evidence="11" type="ORF">C5750_11555</name>
</gene>
<evidence type="ECO:0000256" key="1">
    <source>
        <dbReference type="ARBA" id="ARBA00009427"/>
    </source>
</evidence>
<dbReference type="GO" id="GO:0006220">
    <property type="term" value="P:pyrimidine nucleotide metabolic process"/>
    <property type="evidence" value="ECO:0007669"/>
    <property type="project" value="UniProtKB-UniRule"/>
</dbReference>
<comment type="catalytic activity">
    <reaction evidence="7 8">
        <text>CMP + ATP = CDP + ADP</text>
        <dbReference type="Rhea" id="RHEA:11600"/>
        <dbReference type="ChEBI" id="CHEBI:30616"/>
        <dbReference type="ChEBI" id="CHEBI:58069"/>
        <dbReference type="ChEBI" id="CHEBI:60377"/>
        <dbReference type="ChEBI" id="CHEBI:456216"/>
        <dbReference type="EC" id="2.7.4.25"/>
    </reaction>
</comment>
<evidence type="ECO:0000256" key="4">
    <source>
        <dbReference type="ARBA" id="ARBA00022777"/>
    </source>
</evidence>
<comment type="caution">
    <text evidence="11">The sequence shown here is derived from an EMBL/GenBank/DDBJ whole genome shotgun (WGS) entry which is preliminary data.</text>
</comment>
<protein>
    <recommendedName>
        <fullName evidence="8">Cytidylate kinase</fullName>
        <shortName evidence="8">CK</shortName>
        <ecNumber evidence="8">2.7.4.25</ecNumber>
    </recommendedName>
    <alternativeName>
        <fullName evidence="8">Cytidine monophosphate kinase</fullName>
        <shortName evidence="8">CMP kinase</shortName>
    </alternativeName>
</protein>
<dbReference type="HAMAP" id="MF_00238">
    <property type="entry name" value="Cytidyl_kinase_type1"/>
    <property type="match status" value="1"/>
</dbReference>
<dbReference type="AlphaFoldDB" id="A0A2S9JKF9"/>
<dbReference type="SUPFAM" id="SSF52540">
    <property type="entry name" value="P-loop containing nucleoside triphosphate hydrolases"/>
    <property type="match status" value="1"/>
</dbReference>
<dbReference type="GO" id="GO:0005737">
    <property type="term" value="C:cytoplasm"/>
    <property type="evidence" value="ECO:0007669"/>
    <property type="project" value="UniProtKB-SubCell"/>
</dbReference>
<keyword evidence="2 8" id="KW-0808">Transferase</keyword>
<sequence length="273" mass="29350">MSAYLPAWLSALATTVGGFAFVTIGITPLITLVLAAAYLLFALGNWLFDRDEKDDIHAAPLRFTIAIDGPAASGKGTLARRLADYYGYHHLDTGLTYRAVAKALLDQNMALDDEFLAEKAARGIDLSKLDRTALSTHDVGEAASKVAVMPAVRRALVAAQQAFAQRSPGTVLDGRDIGTVVCPDAPVKLYITASPQARAKRRFDEIKSSGAPAQYEEILADLTRRDARDMGRTDSPLKPAADAHLLDTTEMDIETAFLAAKKLIDQALAGNKH</sequence>
<evidence type="ECO:0000256" key="5">
    <source>
        <dbReference type="ARBA" id="ARBA00022840"/>
    </source>
</evidence>
<dbReference type="Proteomes" id="UP000238563">
    <property type="component" value="Unassembled WGS sequence"/>
</dbReference>
<dbReference type="NCBIfam" id="TIGR00017">
    <property type="entry name" value="cmk"/>
    <property type="match status" value="1"/>
</dbReference>
<comment type="subcellular location">
    <subcellularLocation>
        <location evidence="8">Cytoplasm</location>
    </subcellularLocation>
</comment>
<dbReference type="GO" id="GO:0005524">
    <property type="term" value="F:ATP binding"/>
    <property type="evidence" value="ECO:0007669"/>
    <property type="project" value="UniProtKB-UniRule"/>
</dbReference>
<feature type="binding site" evidence="8">
    <location>
        <begin position="69"/>
        <end position="77"/>
    </location>
    <ligand>
        <name>ATP</name>
        <dbReference type="ChEBI" id="CHEBI:30616"/>
    </ligand>
</feature>
<keyword evidence="9" id="KW-1133">Transmembrane helix</keyword>
<evidence type="ECO:0000256" key="3">
    <source>
        <dbReference type="ARBA" id="ARBA00022741"/>
    </source>
</evidence>
<reference evidence="11 12" key="1">
    <citation type="submission" date="2018-02" db="EMBL/GenBank/DDBJ databases">
        <title>The draft genome of Phyllobacterium myrsinacearum DSM5892.</title>
        <authorList>
            <person name="Li L."/>
            <person name="Liu L."/>
            <person name="Zhang X."/>
            <person name="Wang T."/>
        </authorList>
    </citation>
    <scope>NUCLEOTIDE SEQUENCE [LARGE SCALE GENOMIC DNA]</scope>
    <source>
        <strain evidence="11 12">DSM 5892</strain>
    </source>
</reference>
<feature type="domain" description="Cytidylate kinase" evidence="10">
    <location>
        <begin position="65"/>
        <end position="255"/>
    </location>
</feature>
<evidence type="ECO:0000256" key="7">
    <source>
        <dbReference type="ARBA" id="ARBA00048478"/>
    </source>
</evidence>
<evidence type="ECO:0000313" key="11">
    <source>
        <dbReference type="EMBL" id="PRD53596.1"/>
    </source>
</evidence>
<organism evidence="11 12">
    <name type="scientific">Phyllobacterium myrsinacearum</name>
    <dbReference type="NCBI Taxonomy" id="28101"/>
    <lineage>
        <taxon>Bacteria</taxon>
        <taxon>Pseudomonadati</taxon>
        <taxon>Pseudomonadota</taxon>
        <taxon>Alphaproteobacteria</taxon>
        <taxon>Hyphomicrobiales</taxon>
        <taxon>Phyllobacteriaceae</taxon>
        <taxon>Phyllobacterium</taxon>
    </lineage>
</organism>
<keyword evidence="3 8" id="KW-0547">Nucleotide-binding</keyword>
<keyword evidence="9" id="KW-0472">Membrane</keyword>
<keyword evidence="12" id="KW-1185">Reference proteome</keyword>
<evidence type="ECO:0000256" key="8">
    <source>
        <dbReference type="HAMAP-Rule" id="MF_00238"/>
    </source>
</evidence>
<dbReference type="InterPro" id="IPR003136">
    <property type="entry name" value="Cytidylate_kin"/>
</dbReference>
<keyword evidence="8" id="KW-0963">Cytoplasm</keyword>
<keyword evidence="5 8" id="KW-0067">ATP-binding</keyword>
<name>A0A2S9JKF9_9HYPH</name>
<feature type="transmembrane region" description="Helical" evidence="9">
    <location>
        <begin position="30"/>
        <end position="48"/>
    </location>
</feature>
<dbReference type="GO" id="GO:0036431">
    <property type="term" value="F:dCMP kinase activity"/>
    <property type="evidence" value="ECO:0007669"/>
    <property type="project" value="InterPro"/>
</dbReference>
<keyword evidence="9" id="KW-0812">Transmembrane</keyword>
<evidence type="ECO:0000256" key="6">
    <source>
        <dbReference type="ARBA" id="ARBA00047615"/>
    </source>
</evidence>
<keyword evidence="4 8" id="KW-0418">Kinase</keyword>
<dbReference type="OrthoDB" id="9807434at2"/>
<evidence type="ECO:0000259" key="10">
    <source>
        <dbReference type="Pfam" id="PF02224"/>
    </source>
</evidence>
<dbReference type="InterPro" id="IPR027417">
    <property type="entry name" value="P-loop_NTPase"/>
</dbReference>
<evidence type="ECO:0000256" key="2">
    <source>
        <dbReference type="ARBA" id="ARBA00022679"/>
    </source>
</evidence>
<dbReference type="CDD" id="cd02020">
    <property type="entry name" value="CMPK"/>
    <property type="match status" value="1"/>
</dbReference>
<dbReference type="EMBL" id="PVBT01000003">
    <property type="protein sequence ID" value="PRD53596.1"/>
    <property type="molecule type" value="Genomic_DNA"/>
</dbReference>
<comment type="similarity">
    <text evidence="1 8">Belongs to the cytidylate kinase family. Type 1 subfamily.</text>
</comment>
<proteinExistence type="inferred from homology"/>
<dbReference type="Gene3D" id="3.40.50.300">
    <property type="entry name" value="P-loop containing nucleotide triphosphate hydrolases"/>
    <property type="match status" value="1"/>
</dbReference>
<accession>A0A2S9JKF9</accession>
<dbReference type="GO" id="GO:0036430">
    <property type="term" value="F:CMP kinase activity"/>
    <property type="evidence" value="ECO:0007669"/>
    <property type="project" value="RHEA"/>
</dbReference>
<evidence type="ECO:0000256" key="9">
    <source>
        <dbReference type="SAM" id="Phobius"/>
    </source>
</evidence>
<dbReference type="EC" id="2.7.4.25" evidence="8"/>
<evidence type="ECO:0000313" key="12">
    <source>
        <dbReference type="Proteomes" id="UP000238563"/>
    </source>
</evidence>